<dbReference type="RefSeq" id="WP_193125012.1">
    <property type="nucleotide sequence ID" value="NZ_JADBGI010000047.1"/>
</dbReference>
<dbReference type="InterPro" id="IPR001732">
    <property type="entry name" value="UDP-Glc/GDP-Man_DH_N"/>
</dbReference>
<name>A0ABR9PF04_9ACTN</name>
<dbReference type="SUPFAM" id="SSF56327">
    <property type="entry name" value="LDH C-terminal domain-like"/>
    <property type="match status" value="1"/>
</dbReference>
<evidence type="ECO:0000313" key="3">
    <source>
        <dbReference type="Proteomes" id="UP000806528"/>
    </source>
</evidence>
<dbReference type="SUPFAM" id="SSF51735">
    <property type="entry name" value="NAD(P)-binding Rossmann-fold domains"/>
    <property type="match status" value="1"/>
</dbReference>
<dbReference type="PANTHER" id="PTHR43128">
    <property type="entry name" value="L-2-HYDROXYCARBOXYLATE DEHYDROGENASE (NAD(P)(+))"/>
    <property type="match status" value="1"/>
</dbReference>
<reference evidence="2 3" key="1">
    <citation type="submission" date="2020-09" db="EMBL/GenBank/DDBJ databases">
        <title>Diversity and distribution of actinomycetes associated with coral in the coast of Hainan.</title>
        <authorList>
            <person name="Li F."/>
        </authorList>
    </citation>
    <scope>NUCLEOTIDE SEQUENCE [LARGE SCALE GENOMIC DNA]</scope>
    <source>
        <strain evidence="2 3">HNM0947</strain>
    </source>
</reference>
<dbReference type="InterPro" id="IPR036291">
    <property type="entry name" value="NAD(P)-bd_dom_sf"/>
</dbReference>
<evidence type="ECO:0000313" key="2">
    <source>
        <dbReference type="EMBL" id="MBE3002427.1"/>
    </source>
</evidence>
<protein>
    <recommendedName>
        <fullName evidence="1">UDP-glucose/GDP-mannose dehydrogenase N-terminal domain-containing protein</fullName>
    </recommendedName>
</protein>
<keyword evidence="3" id="KW-1185">Reference proteome</keyword>
<dbReference type="PANTHER" id="PTHR43128:SF16">
    <property type="entry name" value="L-LACTATE DEHYDROGENASE"/>
    <property type="match status" value="1"/>
</dbReference>
<evidence type="ECO:0000259" key="1">
    <source>
        <dbReference type="Pfam" id="PF03721"/>
    </source>
</evidence>
<comment type="caution">
    <text evidence="2">The sequence shown here is derived from an EMBL/GenBank/DDBJ whole genome shotgun (WGS) entry which is preliminary data.</text>
</comment>
<feature type="domain" description="UDP-glucose/GDP-mannose dehydrogenase N-terminal" evidence="1">
    <location>
        <begin position="1"/>
        <end position="81"/>
    </location>
</feature>
<sequence length="111" mass="11569">MKIAVVGAGAVGAAVTTCLVQQGEAEQIVLIDADTARAHALALARCVLRDEGRVMTVASYNDHFGATLSLTSVVGAAGVRRVLEPPLSQDESQALNESARALREAARSLNR</sequence>
<dbReference type="Proteomes" id="UP000806528">
    <property type="component" value="Unassembled WGS sequence"/>
</dbReference>
<dbReference type="EMBL" id="JADBGI010000047">
    <property type="protein sequence ID" value="MBE3002427.1"/>
    <property type="molecule type" value="Genomic_DNA"/>
</dbReference>
<organism evidence="2 3">
    <name type="scientific">Nocardiopsis coralli</name>
    <dbReference type="NCBI Taxonomy" id="2772213"/>
    <lineage>
        <taxon>Bacteria</taxon>
        <taxon>Bacillati</taxon>
        <taxon>Actinomycetota</taxon>
        <taxon>Actinomycetes</taxon>
        <taxon>Streptosporangiales</taxon>
        <taxon>Nocardiopsidaceae</taxon>
        <taxon>Nocardiopsis</taxon>
    </lineage>
</organism>
<dbReference type="Pfam" id="PF03721">
    <property type="entry name" value="UDPG_MGDP_dh_N"/>
    <property type="match status" value="1"/>
</dbReference>
<proteinExistence type="predicted"/>
<dbReference type="InterPro" id="IPR015955">
    <property type="entry name" value="Lactate_DH/Glyco_Ohase_4_C"/>
</dbReference>
<accession>A0ABR9PF04</accession>
<gene>
    <name evidence="2" type="ORF">IDM40_27570</name>
</gene>
<dbReference type="Gene3D" id="3.90.110.10">
    <property type="entry name" value="Lactate dehydrogenase/glycoside hydrolase, family 4, C-terminal"/>
    <property type="match status" value="1"/>
</dbReference>